<feature type="compositionally biased region" description="Low complexity" evidence="1">
    <location>
        <begin position="211"/>
        <end position="222"/>
    </location>
</feature>
<feature type="region of interest" description="Disordered" evidence="1">
    <location>
        <begin position="780"/>
        <end position="807"/>
    </location>
</feature>
<feature type="compositionally biased region" description="Low complexity" evidence="1">
    <location>
        <begin position="785"/>
        <end position="801"/>
    </location>
</feature>
<dbReference type="EnsemblMetazoa" id="HelroT177390">
    <property type="protein sequence ID" value="HelroP177390"/>
    <property type="gene ID" value="HelroG177390"/>
</dbReference>
<feature type="compositionally biased region" description="Basic and acidic residues" evidence="1">
    <location>
        <begin position="682"/>
        <end position="696"/>
    </location>
</feature>
<dbReference type="RefSeq" id="XP_009023834.1">
    <property type="nucleotide sequence ID" value="XM_009025586.1"/>
</dbReference>
<dbReference type="CTD" id="20206216"/>
<dbReference type="EMBL" id="AMQM01006036">
    <property type="status" value="NOT_ANNOTATED_CDS"/>
    <property type="molecule type" value="Genomic_DNA"/>
</dbReference>
<dbReference type="EMBL" id="KB097222">
    <property type="protein sequence ID" value="ESN98147.1"/>
    <property type="molecule type" value="Genomic_DNA"/>
</dbReference>
<feature type="compositionally biased region" description="Polar residues" evidence="1">
    <location>
        <begin position="335"/>
        <end position="344"/>
    </location>
</feature>
<feature type="compositionally biased region" description="Basic and acidic residues" evidence="1">
    <location>
        <begin position="286"/>
        <end position="296"/>
    </location>
</feature>
<dbReference type="GO" id="GO:0005829">
    <property type="term" value="C:cytosol"/>
    <property type="evidence" value="ECO:0000318"/>
    <property type="project" value="GO_Central"/>
</dbReference>
<feature type="compositionally biased region" description="Basic and acidic residues" evidence="1">
    <location>
        <begin position="226"/>
        <end position="238"/>
    </location>
</feature>
<evidence type="ECO:0000313" key="3">
    <source>
        <dbReference type="EnsemblMetazoa" id="HelroP177390"/>
    </source>
</evidence>
<dbReference type="PANTHER" id="PTHR14445">
    <property type="entry name" value="GRB10 INTERACTING GYF PROTEIN"/>
    <property type="match status" value="1"/>
</dbReference>
<feature type="compositionally biased region" description="Polar residues" evidence="1">
    <location>
        <begin position="88"/>
        <end position="102"/>
    </location>
</feature>
<evidence type="ECO:0000313" key="4">
    <source>
        <dbReference type="Proteomes" id="UP000015101"/>
    </source>
</evidence>
<evidence type="ECO:0000256" key="1">
    <source>
        <dbReference type="SAM" id="MobiDB-lite"/>
    </source>
</evidence>
<name>T1FBL7_HELRO</name>
<dbReference type="KEGG" id="hro:HELRODRAFT_177390"/>
<dbReference type="InParanoid" id="T1FBL7"/>
<reference evidence="3" key="3">
    <citation type="submission" date="2015-06" db="UniProtKB">
        <authorList>
            <consortium name="EnsemblMetazoa"/>
        </authorList>
    </citation>
    <scope>IDENTIFICATION</scope>
</reference>
<protein>
    <submittedName>
        <fullName evidence="2 3">Uncharacterized protein</fullName>
    </submittedName>
</protein>
<feature type="compositionally biased region" description="Low complexity" evidence="1">
    <location>
        <begin position="169"/>
        <end position="188"/>
    </location>
</feature>
<feature type="compositionally biased region" description="Low complexity" evidence="1">
    <location>
        <begin position="390"/>
        <end position="402"/>
    </location>
</feature>
<feature type="compositionally biased region" description="Polar residues" evidence="1">
    <location>
        <begin position="699"/>
        <end position="713"/>
    </location>
</feature>
<feature type="compositionally biased region" description="Acidic residues" evidence="1">
    <location>
        <begin position="304"/>
        <end position="319"/>
    </location>
</feature>
<evidence type="ECO:0000313" key="2">
    <source>
        <dbReference type="EMBL" id="ESN98147.1"/>
    </source>
</evidence>
<feature type="region of interest" description="Disordered" evidence="1">
    <location>
        <begin position="1"/>
        <end position="109"/>
    </location>
</feature>
<keyword evidence="4" id="KW-1185">Reference proteome</keyword>
<feature type="compositionally biased region" description="Low complexity" evidence="1">
    <location>
        <begin position="539"/>
        <end position="576"/>
    </location>
</feature>
<feature type="region of interest" description="Disordered" evidence="1">
    <location>
        <begin position="168"/>
        <end position="344"/>
    </location>
</feature>
<dbReference type="PANTHER" id="PTHR14445:SF52">
    <property type="match status" value="1"/>
</dbReference>
<feature type="region of interest" description="Disordered" evidence="1">
    <location>
        <begin position="536"/>
        <end position="585"/>
    </location>
</feature>
<reference evidence="2 4" key="2">
    <citation type="journal article" date="2013" name="Nature">
        <title>Insights into bilaterian evolution from three spiralian genomes.</title>
        <authorList>
            <person name="Simakov O."/>
            <person name="Marletaz F."/>
            <person name="Cho S.J."/>
            <person name="Edsinger-Gonzales E."/>
            <person name="Havlak P."/>
            <person name="Hellsten U."/>
            <person name="Kuo D.H."/>
            <person name="Larsson T."/>
            <person name="Lv J."/>
            <person name="Arendt D."/>
            <person name="Savage R."/>
            <person name="Osoegawa K."/>
            <person name="de Jong P."/>
            <person name="Grimwood J."/>
            <person name="Chapman J.A."/>
            <person name="Shapiro H."/>
            <person name="Aerts A."/>
            <person name="Otillar R.P."/>
            <person name="Terry A.Y."/>
            <person name="Boore J.L."/>
            <person name="Grigoriev I.V."/>
            <person name="Lindberg D.R."/>
            <person name="Seaver E.C."/>
            <person name="Weisblat D.A."/>
            <person name="Putnam N.H."/>
            <person name="Rokhsar D.S."/>
        </authorList>
    </citation>
    <scope>NUCLEOTIDE SEQUENCE</scope>
</reference>
<accession>T1FBL7</accession>
<feature type="region of interest" description="Disordered" evidence="1">
    <location>
        <begin position="377"/>
        <end position="510"/>
    </location>
</feature>
<dbReference type="GeneID" id="20206216"/>
<feature type="compositionally biased region" description="Low complexity" evidence="1">
    <location>
        <begin position="443"/>
        <end position="453"/>
    </location>
</feature>
<dbReference type="InterPro" id="IPR051640">
    <property type="entry name" value="GRB10-interact_GYF"/>
</dbReference>
<reference evidence="4" key="1">
    <citation type="submission" date="2012-12" db="EMBL/GenBank/DDBJ databases">
        <authorList>
            <person name="Hellsten U."/>
            <person name="Grimwood J."/>
            <person name="Chapman J.A."/>
            <person name="Shapiro H."/>
            <person name="Aerts A."/>
            <person name="Otillar R.P."/>
            <person name="Terry A.Y."/>
            <person name="Boore J.L."/>
            <person name="Simakov O."/>
            <person name="Marletaz F."/>
            <person name="Cho S.-J."/>
            <person name="Edsinger-Gonzales E."/>
            <person name="Havlak P."/>
            <person name="Kuo D.-H."/>
            <person name="Larsson T."/>
            <person name="Lv J."/>
            <person name="Arendt D."/>
            <person name="Savage R."/>
            <person name="Osoegawa K."/>
            <person name="de Jong P."/>
            <person name="Lindberg D.R."/>
            <person name="Seaver E.C."/>
            <person name="Weisblat D.A."/>
            <person name="Putnam N.H."/>
            <person name="Grigoriev I.V."/>
            <person name="Rokhsar D.S."/>
        </authorList>
    </citation>
    <scope>NUCLEOTIDE SEQUENCE</scope>
</reference>
<feature type="compositionally biased region" description="Polar residues" evidence="1">
    <location>
        <begin position="461"/>
        <end position="494"/>
    </location>
</feature>
<feature type="region of interest" description="Disordered" evidence="1">
    <location>
        <begin position="682"/>
        <end position="718"/>
    </location>
</feature>
<proteinExistence type="predicted"/>
<feature type="compositionally biased region" description="Polar residues" evidence="1">
    <location>
        <begin position="17"/>
        <end position="46"/>
    </location>
</feature>
<organism evidence="3 4">
    <name type="scientific">Helobdella robusta</name>
    <name type="common">Californian leech</name>
    <dbReference type="NCBI Taxonomy" id="6412"/>
    <lineage>
        <taxon>Eukaryota</taxon>
        <taxon>Metazoa</taxon>
        <taxon>Spiralia</taxon>
        <taxon>Lophotrochozoa</taxon>
        <taxon>Annelida</taxon>
        <taxon>Clitellata</taxon>
        <taxon>Hirudinea</taxon>
        <taxon>Rhynchobdellida</taxon>
        <taxon>Glossiphoniidae</taxon>
        <taxon>Helobdella</taxon>
    </lineage>
</organism>
<dbReference type="HOGENOM" id="CLU_261383_0_0_1"/>
<sequence length="1302" mass="145056">MAFPNLDKCPSGPPKTSIFSSDTSKFFHTSKRNSSLKQKQDLNTPINDKKSSIKNFQIPEFSVKPNEYTKTSLDRPSPHDRAKKKQFLHQNSLGSPVSTHPQNGMLLEDSLDRIKQVSVRESNENLASDTDDVFVKYYKQLKSANKTFSTFRGPPVHPQKYLKNDKVMLQQQQQQQLQQQQQAQQQQQNGNTEFSKYNRILKQDSRTTKKINNNISSSSSNRSNHRCNDNEEDRREMSEYTPLSFDTNYVKVSPPKLTRRQKKSAGSESDTSKDSNGNGKRQLNKSKVDSPGESFKKFTAAINDGDEDDDDDEDDDEATFSDRPRSSSSDPDGGNASSARNSDVFSEAICPKTSLTPTASASFKAETPTIKSSLAFSDLYTLPPPPPIPSSSSSSLSPNESISKQHSPGNDDDEEFPPPPYLPQEPGSDYISLENAEKRALLSQSSSDESPQSTGERSKYLATSTMKCGSSSPPQQATTPIVGTVLPTQVVSKSNQEKEKVSEAPIGSQKVEDDSVVEFKFTVRLEGNKMNPMLTVEKQQSQQQQQQSQQQQPQQQQTQQQQQLQQPQKHQQQKQHYPPVTPQMLQNFDKPYQLREHQAYDSPKRILNKDNASLNSTMISNICQAVNSMSKEKLIKNSKVAISDSKTQAITSNTSPDSNTISGKSFLNSVYGIANLENNRSYKTDATKNNKDDKKSATIISNKPQLTRKTSYGNEEKHEVDNFDSIRSLQKADKKQTLADFVSSKITTVAVVHRSADDILAGEKEIISSDANYSLDRNIPKAKSNNNNNNNTAINNNNNNNGYEPINDPRNKTMLACNKFARQNNSLKAEISANNIDLSDKTHMNWDDLMEEAKTFGIPLNRPLHTTLAATTCTTTATGCQKQGNKILDNNGEKSKIIDNSNADCKARPVSTDSAVGTSVSSNASVSALTLPKHGAPTLASHKAALHQQQLSQQQQQHSTKMTTITTTNENEKCCCCCCTGCCGYEKQKFQHGNSKANSHNITYCSCRLGDNKNKQKSTRQQQQILQQHQLLNKKPSQQCCCQQATQTKIEKKFSFLKDRLKFSNFFCKRFCGKTVEKQQSTIVNNSLLLSQHQPSQQHQQLHYHASSKSDCGRSCNHHRVHNLATNNNNNITTPNTRNSIIHNSNNHGNNRHNSIDFIEIEPIMSDSALIPNNHIALSSSRTSGNRTQQHLNNFSRPTHLTSSPSIERCCGVKSADHVTTNPSVGVGGDGNPSGQFVFGIYIAHIIFKIYSDIYIAHILFKIYSVCMQLCVKHSFFIPLNAKLEIPFCGITGIRHGNVKYS</sequence>
<dbReference type="Proteomes" id="UP000015101">
    <property type="component" value="Unassembled WGS sequence"/>
</dbReference>
<gene>
    <name evidence="3" type="primary">20206216</name>
    <name evidence="2" type="ORF">HELRODRAFT_177390</name>
</gene>
<feature type="compositionally biased region" description="Polar residues" evidence="1">
    <location>
        <begin position="264"/>
        <end position="281"/>
    </location>
</feature>